<comment type="similarity">
    <text evidence="1">Belongs to the ArsC family.</text>
</comment>
<accession>C7FPC4</accession>
<dbReference type="GO" id="GO:0045454">
    <property type="term" value="P:cell redox homeostasis"/>
    <property type="evidence" value="ECO:0007669"/>
    <property type="project" value="TreeGrafter"/>
</dbReference>
<dbReference type="InterPro" id="IPR002109">
    <property type="entry name" value="Glutaredoxin"/>
</dbReference>
<feature type="domain" description="Glutaredoxin" evidence="2">
    <location>
        <begin position="5"/>
        <end position="61"/>
    </location>
</feature>
<dbReference type="EMBL" id="GQ412707">
    <property type="protein sequence ID" value="ACU26427.1"/>
    <property type="molecule type" value="Genomic_DNA"/>
</dbReference>
<dbReference type="PRINTS" id="PR00160">
    <property type="entry name" value="GLUTAREDOXIN"/>
</dbReference>
<dbReference type="InterPro" id="IPR036249">
    <property type="entry name" value="Thioredoxin-like_sf"/>
</dbReference>
<dbReference type="PROSITE" id="PS51353">
    <property type="entry name" value="ARSC"/>
    <property type="match status" value="1"/>
</dbReference>
<dbReference type="GO" id="GO:0009055">
    <property type="term" value="F:electron transfer activity"/>
    <property type="evidence" value="ECO:0007669"/>
    <property type="project" value="TreeGrafter"/>
</dbReference>
<dbReference type="InterPro" id="IPR014025">
    <property type="entry name" value="Glutaredoxin_subgr"/>
</dbReference>
<evidence type="ECO:0000313" key="3">
    <source>
        <dbReference type="EMBL" id="ACU26427.1"/>
    </source>
</evidence>
<dbReference type="PANTHER" id="PTHR34386:SF1">
    <property type="entry name" value="GLUTAREDOXIN-LIKE PROTEIN NRDH"/>
    <property type="match status" value="1"/>
</dbReference>
<dbReference type="Gene3D" id="3.40.30.10">
    <property type="entry name" value="Glutaredoxin"/>
    <property type="match status" value="1"/>
</dbReference>
<dbReference type="InterPro" id="IPR006660">
    <property type="entry name" value="Arsenate_reductase-like"/>
</dbReference>
<name>C7FPC4_9BACT</name>
<dbReference type="Pfam" id="PF00462">
    <property type="entry name" value="Glutaredoxin"/>
    <property type="match status" value="1"/>
</dbReference>
<dbReference type="SUPFAM" id="SSF52833">
    <property type="entry name" value="Thioredoxin-like"/>
    <property type="match status" value="1"/>
</dbReference>
<reference evidence="3" key="1">
    <citation type="journal article" date="2009" name="Environ. Microbiol. Rep.">
        <title>Characterization of canthaxanthin biosynthesis genes from an uncultured marine bacterium.</title>
        <authorList>
            <person name="Maresca J.A."/>
            <person name="Braff J.C."/>
            <person name="Delong E.F."/>
        </authorList>
    </citation>
    <scope>NUCLEOTIDE SEQUENCE</scope>
</reference>
<protein>
    <submittedName>
        <fullName evidence="3">Glutaredoxin-like protein</fullName>
    </submittedName>
</protein>
<dbReference type="InterPro" id="IPR051548">
    <property type="entry name" value="Grx-like_ET"/>
</dbReference>
<dbReference type="CDD" id="cd02066">
    <property type="entry name" value="GRX_family"/>
    <property type="match status" value="1"/>
</dbReference>
<organism evidence="3">
    <name type="scientific">uncultured bacterium HF186_75m_14K15</name>
    <dbReference type="NCBI Taxonomy" id="662886"/>
    <lineage>
        <taxon>Bacteria</taxon>
        <taxon>environmental samples</taxon>
    </lineage>
</organism>
<dbReference type="AlphaFoldDB" id="C7FPC4"/>
<sequence>MSAEITVYTGPFCGYCNAAKRLLDSKGIAYQAIDLGGRPEERARLVQETGWRTVPIVLRKDVLIGGYTELSRAVRAGELDDLMPSAG</sequence>
<proteinExistence type="inferred from homology"/>
<evidence type="ECO:0000259" key="2">
    <source>
        <dbReference type="Pfam" id="PF00462"/>
    </source>
</evidence>
<dbReference type="PANTHER" id="PTHR34386">
    <property type="entry name" value="GLUTAREDOXIN"/>
    <property type="match status" value="1"/>
</dbReference>
<evidence type="ECO:0000256" key="1">
    <source>
        <dbReference type="PROSITE-ProRule" id="PRU01282"/>
    </source>
</evidence>
<dbReference type="PROSITE" id="PS51354">
    <property type="entry name" value="GLUTAREDOXIN_2"/>
    <property type="match status" value="1"/>
</dbReference>